<feature type="non-terminal residue" evidence="3">
    <location>
        <position position="110"/>
    </location>
</feature>
<reference evidence="3 4" key="1">
    <citation type="submission" date="2024-05" db="EMBL/GenBank/DDBJ databases">
        <authorList>
            <person name="Wallberg A."/>
        </authorList>
    </citation>
    <scope>NUCLEOTIDE SEQUENCE [LARGE SCALE GENOMIC DNA]</scope>
</reference>
<dbReference type="AlphaFoldDB" id="A0AAV2QP26"/>
<keyword evidence="2" id="KW-0732">Signal</keyword>
<comment type="caution">
    <text evidence="3">The sequence shown here is derived from an EMBL/GenBank/DDBJ whole genome shotgun (WGS) entry which is preliminary data.</text>
</comment>
<evidence type="ECO:0000313" key="3">
    <source>
        <dbReference type="EMBL" id="CAL4091791.1"/>
    </source>
</evidence>
<gene>
    <name evidence="3" type="ORF">MNOR_LOCUS14431</name>
</gene>
<feature type="transmembrane region" description="Helical" evidence="1">
    <location>
        <begin position="63"/>
        <end position="82"/>
    </location>
</feature>
<feature type="signal peptide" evidence="2">
    <location>
        <begin position="1"/>
        <end position="23"/>
    </location>
</feature>
<dbReference type="InterPro" id="IPR037272">
    <property type="entry name" value="SNS_sf"/>
</dbReference>
<sequence length="110" mass="12508">MSNFMPFWTTGLIIIVKLQLNDSAPSFSLQNQPDYHPWNYTRQPDSSDQFVSEILQNGSSSSFMWWLALAVVIVWILSYLIVGNGIRIMGKVSNINSFIKINITVILLIV</sequence>
<keyword evidence="1" id="KW-0812">Transmembrane</keyword>
<proteinExistence type="predicted"/>
<dbReference type="EMBL" id="CAXKWB010008648">
    <property type="protein sequence ID" value="CAL4091791.1"/>
    <property type="molecule type" value="Genomic_DNA"/>
</dbReference>
<dbReference type="Proteomes" id="UP001497623">
    <property type="component" value="Unassembled WGS sequence"/>
</dbReference>
<keyword evidence="4" id="KW-1185">Reference proteome</keyword>
<protein>
    <recommendedName>
        <fullName evidence="5">ATP synthase F0 subunit 8</fullName>
    </recommendedName>
</protein>
<feature type="chain" id="PRO_5043550821" description="ATP synthase F0 subunit 8" evidence="2">
    <location>
        <begin position="24"/>
        <end position="110"/>
    </location>
</feature>
<organism evidence="3 4">
    <name type="scientific">Meganyctiphanes norvegica</name>
    <name type="common">Northern krill</name>
    <name type="synonym">Thysanopoda norvegica</name>
    <dbReference type="NCBI Taxonomy" id="48144"/>
    <lineage>
        <taxon>Eukaryota</taxon>
        <taxon>Metazoa</taxon>
        <taxon>Ecdysozoa</taxon>
        <taxon>Arthropoda</taxon>
        <taxon>Crustacea</taxon>
        <taxon>Multicrustacea</taxon>
        <taxon>Malacostraca</taxon>
        <taxon>Eumalacostraca</taxon>
        <taxon>Eucarida</taxon>
        <taxon>Euphausiacea</taxon>
        <taxon>Euphausiidae</taxon>
        <taxon>Meganyctiphanes</taxon>
    </lineage>
</organism>
<name>A0AAV2QP26_MEGNR</name>
<evidence type="ECO:0000256" key="1">
    <source>
        <dbReference type="SAM" id="Phobius"/>
    </source>
</evidence>
<accession>A0AAV2QP26</accession>
<dbReference type="SUPFAM" id="SSF161070">
    <property type="entry name" value="SNF-like"/>
    <property type="match status" value="1"/>
</dbReference>
<evidence type="ECO:0008006" key="5">
    <source>
        <dbReference type="Google" id="ProtNLM"/>
    </source>
</evidence>
<evidence type="ECO:0000313" key="4">
    <source>
        <dbReference type="Proteomes" id="UP001497623"/>
    </source>
</evidence>
<keyword evidence="1" id="KW-0472">Membrane</keyword>
<keyword evidence="1" id="KW-1133">Transmembrane helix</keyword>
<evidence type="ECO:0000256" key="2">
    <source>
        <dbReference type="SAM" id="SignalP"/>
    </source>
</evidence>